<feature type="transmembrane region" description="Helical" evidence="8">
    <location>
        <begin position="245"/>
        <end position="261"/>
    </location>
</feature>
<dbReference type="GO" id="GO:0003755">
    <property type="term" value="F:peptidyl-prolyl cis-trans isomerase activity"/>
    <property type="evidence" value="ECO:0007669"/>
    <property type="project" value="UniProtKB-UniRule"/>
</dbReference>
<dbReference type="PANTHER" id="PTHR11071:SF561">
    <property type="entry name" value="PEPTIDYL-PROLYL CIS-TRANS ISOMERASE D-RELATED"/>
    <property type="match status" value="1"/>
</dbReference>
<dbReference type="InterPro" id="IPR020892">
    <property type="entry name" value="Cyclophilin-type_PPIase_CS"/>
</dbReference>
<accession>A0A9W9Q4V1</accession>
<dbReference type="FunFam" id="2.40.100.10:FF:000001">
    <property type="entry name" value="Peptidyl-prolyl cis-trans isomerase"/>
    <property type="match status" value="1"/>
</dbReference>
<dbReference type="AlphaFoldDB" id="A0A9W9Q4V1"/>
<comment type="similarity">
    <text evidence="6">Belongs to the cyclophilin-type PPIase family. PPIase B subfamily.</text>
</comment>
<dbReference type="GO" id="GO:0006457">
    <property type="term" value="P:protein folding"/>
    <property type="evidence" value="ECO:0007669"/>
    <property type="project" value="InterPro"/>
</dbReference>
<evidence type="ECO:0000256" key="1">
    <source>
        <dbReference type="ARBA" id="ARBA00000971"/>
    </source>
</evidence>
<dbReference type="EMBL" id="JAPZBO010000002">
    <property type="protein sequence ID" value="KAJ5324640.1"/>
    <property type="molecule type" value="Genomic_DNA"/>
</dbReference>
<feature type="signal peptide" evidence="7">
    <location>
        <begin position="1"/>
        <end position="23"/>
    </location>
</feature>
<gene>
    <name evidence="10" type="ORF">N7476_003240</name>
</gene>
<keyword evidence="8" id="KW-0812">Transmembrane</keyword>
<evidence type="ECO:0000259" key="9">
    <source>
        <dbReference type="PROSITE" id="PS50072"/>
    </source>
</evidence>
<evidence type="ECO:0000256" key="6">
    <source>
        <dbReference type="ARBA" id="ARBA00038340"/>
    </source>
</evidence>
<dbReference type="InterPro" id="IPR002130">
    <property type="entry name" value="Cyclophilin-type_PPIase_dom"/>
</dbReference>
<dbReference type="PRINTS" id="PR00153">
    <property type="entry name" value="CSAPPISMRASE"/>
</dbReference>
<dbReference type="PANTHER" id="PTHR11071">
    <property type="entry name" value="PEPTIDYL-PROLYL CIS-TRANS ISOMERASE"/>
    <property type="match status" value="1"/>
</dbReference>
<dbReference type="GO" id="GO:0000324">
    <property type="term" value="C:fungal-type vacuole"/>
    <property type="evidence" value="ECO:0007669"/>
    <property type="project" value="TreeGrafter"/>
</dbReference>
<feature type="domain" description="PPIase cyclophilin-type" evidence="9">
    <location>
        <begin position="38"/>
        <end position="195"/>
    </location>
</feature>
<feature type="chain" id="PRO_5041017517" description="Peptidyl-prolyl cis-trans isomerase" evidence="7">
    <location>
        <begin position="24"/>
        <end position="275"/>
    </location>
</feature>
<comment type="catalytic activity">
    <reaction evidence="1 7">
        <text>[protein]-peptidylproline (omega=180) = [protein]-peptidylproline (omega=0)</text>
        <dbReference type="Rhea" id="RHEA:16237"/>
        <dbReference type="Rhea" id="RHEA-COMP:10747"/>
        <dbReference type="Rhea" id="RHEA-COMP:10748"/>
        <dbReference type="ChEBI" id="CHEBI:83833"/>
        <dbReference type="ChEBI" id="CHEBI:83834"/>
        <dbReference type="EC" id="5.2.1.8"/>
    </reaction>
</comment>
<evidence type="ECO:0000313" key="10">
    <source>
        <dbReference type="EMBL" id="KAJ5324640.1"/>
    </source>
</evidence>
<dbReference type="EC" id="5.2.1.8" evidence="7"/>
<evidence type="ECO:0000256" key="8">
    <source>
        <dbReference type="SAM" id="Phobius"/>
    </source>
</evidence>
<keyword evidence="8" id="KW-1133">Transmembrane helix</keyword>
<dbReference type="CDD" id="cd01926">
    <property type="entry name" value="cyclophilin_ABH_like"/>
    <property type="match status" value="1"/>
</dbReference>
<dbReference type="SUPFAM" id="SSF50891">
    <property type="entry name" value="Cyclophilin-like"/>
    <property type="match status" value="1"/>
</dbReference>
<evidence type="ECO:0000313" key="11">
    <source>
        <dbReference type="Proteomes" id="UP001147746"/>
    </source>
</evidence>
<proteinExistence type="inferred from homology"/>
<reference evidence="10" key="1">
    <citation type="submission" date="2022-12" db="EMBL/GenBank/DDBJ databases">
        <authorList>
            <person name="Petersen C."/>
        </authorList>
    </citation>
    <scope>NUCLEOTIDE SEQUENCE</scope>
    <source>
        <strain evidence="10">IBT 21472</strain>
    </source>
</reference>
<keyword evidence="11" id="KW-1185">Reference proteome</keyword>
<dbReference type="InterPro" id="IPR029000">
    <property type="entry name" value="Cyclophilin-like_dom_sf"/>
</dbReference>
<keyword evidence="3" id="KW-0256">Endoplasmic reticulum</keyword>
<dbReference type="PROSITE" id="PS50072">
    <property type="entry name" value="CSA_PPIASE_2"/>
    <property type="match status" value="1"/>
</dbReference>
<keyword evidence="8" id="KW-0472">Membrane</keyword>
<name>A0A9W9Q4V1_9EURO</name>
<keyword evidence="4 7" id="KW-0697">Rotamase</keyword>
<dbReference type="Pfam" id="PF00160">
    <property type="entry name" value="Pro_isomerase"/>
    <property type="match status" value="1"/>
</dbReference>
<evidence type="ECO:0000256" key="3">
    <source>
        <dbReference type="ARBA" id="ARBA00022824"/>
    </source>
</evidence>
<dbReference type="GO" id="GO:0016018">
    <property type="term" value="F:cyclosporin A binding"/>
    <property type="evidence" value="ECO:0007669"/>
    <property type="project" value="TreeGrafter"/>
</dbReference>
<evidence type="ECO:0000256" key="7">
    <source>
        <dbReference type="RuleBase" id="RU363019"/>
    </source>
</evidence>
<keyword evidence="5 7" id="KW-0413">Isomerase</keyword>
<protein>
    <recommendedName>
        <fullName evidence="7">Peptidyl-prolyl cis-trans isomerase</fullName>
        <shortName evidence="7">PPIase</shortName>
        <ecNumber evidence="7">5.2.1.8</ecNumber>
    </recommendedName>
</protein>
<dbReference type="Gene3D" id="2.40.100.10">
    <property type="entry name" value="Cyclophilin-like"/>
    <property type="match status" value="1"/>
</dbReference>
<reference evidence="10" key="2">
    <citation type="journal article" date="2023" name="IMA Fungus">
        <title>Comparative genomic study of the Penicillium genus elucidates a diverse pangenome and 15 lateral gene transfer events.</title>
        <authorList>
            <person name="Petersen C."/>
            <person name="Sorensen T."/>
            <person name="Nielsen M.R."/>
            <person name="Sondergaard T.E."/>
            <person name="Sorensen J.L."/>
            <person name="Fitzpatrick D.A."/>
            <person name="Frisvad J.C."/>
            <person name="Nielsen K.L."/>
        </authorList>
    </citation>
    <scope>NUCLEOTIDE SEQUENCE</scope>
    <source>
        <strain evidence="10">IBT 21472</strain>
    </source>
</reference>
<evidence type="ECO:0000256" key="4">
    <source>
        <dbReference type="ARBA" id="ARBA00023110"/>
    </source>
</evidence>
<organism evidence="10 11">
    <name type="scientific">Penicillium atrosanguineum</name>
    <dbReference type="NCBI Taxonomy" id="1132637"/>
    <lineage>
        <taxon>Eukaryota</taxon>
        <taxon>Fungi</taxon>
        <taxon>Dikarya</taxon>
        <taxon>Ascomycota</taxon>
        <taxon>Pezizomycotina</taxon>
        <taxon>Eurotiomycetes</taxon>
        <taxon>Eurotiomycetidae</taxon>
        <taxon>Eurotiales</taxon>
        <taxon>Aspergillaceae</taxon>
        <taxon>Penicillium</taxon>
    </lineage>
</organism>
<evidence type="ECO:0000256" key="5">
    <source>
        <dbReference type="ARBA" id="ARBA00023235"/>
    </source>
</evidence>
<comment type="caution">
    <text evidence="10">The sequence shown here is derived from an EMBL/GenBank/DDBJ whole genome shotgun (WGS) entry which is preliminary data.</text>
</comment>
<dbReference type="PROSITE" id="PS00170">
    <property type="entry name" value="CSA_PPIASE_1"/>
    <property type="match status" value="1"/>
</dbReference>
<evidence type="ECO:0000256" key="2">
    <source>
        <dbReference type="ARBA" id="ARBA00002388"/>
    </source>
</evidence>
<dbReference type="Proteomes" id="UP001147746">
    <property type="component" value="Unassembled WGS sequence"/>
</dbReference>
<dbReference type="GO" id="GO:0005783">
    <property type="term" value="C:endoplasmic reticulum"/>
    <property type="evidence" value="ECO:0007669"/>
    <property type="project" value="TreeGrafter"/>
</dbReference>
<comment type="function">
    <text evidence="2 7">PPIases accelerate the folding of proteins. It catalyzes the cis-trans isomerization of proline imidic peptide bonds in oligopeptides.</text>
</comment>
<sequence>MNFRNLFLSLFLVIAVGIALVQAEEAKPRGPKITTKVYFDIQHGDEPLGRIVMGLYGKTVPETAENFRALATGEKGFGFQDSTFHRVIKDFMIQGGDFTKGDGTGGKSIYGNKFADENFKIRHTRKGQLSMANAGKDTNGSQFFITTAITSWLDGKHVVFGEVLEGYDIVDKIQNVPKARGDKPIDAVKIVKSGELEMDKESEDKGSRDELRWLTMHLQEYDDEPQVNTEVPVEETDASSYSMRPLWFLLAIVIVVGIYLVRRNNQQREMKEFEA</sequence>
<keyword evidence="7" id="KW-0732">Signal</keyword>